<dbReference type="InterPro" id="IPR047574">
    <property type="entry name" value="AD"/>
</dbReference>
<evidence type="ECO:0000256" key="1">
    <source>
        <dbReference type="SAM" id="MobiDB-lite"/>
    </source>
</evidence>
<dbReference type="AlphaFoldDB" id="A0A1R0GQ27"/>
<dbReference type="Pfam" id="PF09793">
    <property type="entry name" value="AD"/>
    <property type="match status" value="1"/>
</dbReference>
<feature type="domain" description="AD" evidence="2">
    <location>
        <begin position="218"/>
        <end position="313"/>
    </location>
</feature>
<dbReference type="InterPro" id="IPR019181">
    <property type="entry name" value="LSM12_ABD"/>
</dbReference>
<evidence type="ECO:0000313" key="4">
    <source>
        <dbReference type="Proteomes" id="UP000187455"/>
    </source>
</evidence>
<dbReference type="EMBL" id="LSSL01005215">
    <property type="protein sequence ID" value="OLY78958.1"/>
    <property type="molecule type" value="Genomic_DNA"/>
</dbReference>
<gene>
    <name evidence="3" type="ORF">AYI68_g6983</name>
</gene>
<comment type="caution">
    <text evidence="3">The sequence shown here is derived from an EMBL/GenBank/DDBJ whole genome shotgun (WGS) entry which is preliminary data.</text>
</comment>
<reference evidence="3 4" key="1">
    <citation type="journal article" date="2016" name="Mol. Biol. Evol.">
        <title>Genome-Wide Survey of Gut Fungi (Harpellales) Reveals the First Horizontally Transferred Ubiquitin Gene from a Mosquito Host.</title>
        <authorList>
            <person name="Wang Y."/>
            <person name="White M.M."/>
            <person name="Kvist S."/>
            <person name="Moncalvo J.M."/>
        </authorList>
    </citation>
    <scope>NUCLEOTIDE SEQUENCE [LARGE SCALE GENOMIC DNA]</scope>
    <source>
        <strain evidence="3 4">ALG-7-W6</strain>
    </source>
</reference>
<protein>
    <submittedName>
        <fullName evidence="3">Protein LSM12-like protein</fullName>
    </submittedName>
</protein>
<feature type="compositionally biased region" description="Basic and acidic residues" evidence="1">
    <location>
        <begin position="50"/>
        <end position="60"/>
    </location>
</feature>
<dbReference type="OrthoDB" id="1057137at2759"/>
<evidence type="ECO:0000313" key="3">
    <source>
        <dbReference type="EMBL" id="OLY78958.1"/>
    </source>
</evidence>
<keyword evidence="4" id="KW-1185">Reference proteome</keyword>
<dbReference type="Proteomes" id="UP000187455">
    <property type="component" value="Unassembled WGS sequence"/>
</dbReference>
<organism evidence="3 4">
    <name type="scientific">Smittium mucronatum</name>
    <dbReference type="NCBI Taxonomy" id="133383"/>
    <lineage>
        <taxon>Eukaryota</taxon>
        <taxon>Fungi</taxon>
        <taxon>Fungi incertae sedis</taxon>
        <taxon>Zoopagomycota</taxon>
        <taxon>Kickxellomycotina</taxon>
        <taxon>Harpellomycetes</taxon>
        <taxon>Harpellales</taxon>
        <taxon>Legeriomycetaceae</taxon>
        <taxon>Smittium</taxon>
    </lineage>
</organism>
<sequence length="317" mass="34977">MNYRAAASSNLQNGDSKVGANASKTISRSPHPAFKNETFPKATSTNSSEAKGDFGDKTKPVQENSKQKLKGKTSQVDPKYKRSKEVKKKPSNFFVDHSSGSISQHPIFENTAKFQSSVGNAVEIRYIDDRIIRGKVFCYDKISHTIVLMEFASSNGKIHQFSFKDEPSLKNDLSFMVDSKKTAKVTIINTNKISNLVFLQNSPTDNSHPSNFILPETKPLPVDLLKIAHKKALEDARAASLLIGVGVTSEAQGIFNALNKTLPCRWIGDKISVLDEIIIEPPYDISNCKSLNSTSESLDRVKKVLTGEKLRLSLSKS</sequence>
<feature type="region of interest" description="Disordered" evidence="1">
    <location>
        <begin position="1"/>
        <end position="88"/>
    </location>
</feature>
<evidence type="ECO:0000259" key="2">
    <source>
        <dbReference type="PROSITE" id="PS52001"/>
    </source>
</evidence>
<dbReference type="PROSITE" id="PS52001">
    <property type="entry name" value="AD"/>
    <property type="match status" value="1"/>
</dbReference>
<proteinExistence type="predicted"/>
<dbReference type="PANTHER" id="PTHR13542">
    <property type="entry name" value="LSM12 HOMOLOG"/>
    <property type="match status" value="1"/>
</dbReference>
<dbReference type="STRING" id="133383.A0A1R0GQ27"/>
<dbReference type="Gene3D" id="2.30.30.100">
    <property type="match status" value="1"/>
</dbReference>
<dbReference type="SMART" id="SM00995">
    <property type="entry name" value="AD"/>
    <property type="match status" value="1"/>
</dbReference>
<dbReference type="InterPro" id="IPR039683">
    <property type="entry name" value="Lsm12-like"/>
</dbReference>
<accession>A0A1R0GQ27</accession>
<name>A0A1R0GQ27_9FUNG</name>